<dbReference type="KEGG" id="dsh:Dshi_0497"/>
<proteinExistence type="predicted"/>
<organism evidence="2 3">
    <name type="scientific">Dinoroseobacter shibae (strain DSM 16493 / NCIMB 14021 / DFL 12)</name>
    <dbReference type="NCBI Taxonomy" id="398580"/>
    <lineage>
        <taxon>Bacteria</taxon>
        <taxon>Pseudomonadati</taxon>
        <taxon>Pseudomonadota</taxon>
        <taxon>Alphaproteobacteria</taxon>
        <taxon>Rhodobacterales</taxon>
        <taxon>Roseobacteraceae</taxon>
        <taxon>Dinoroseobacter</taxon>
    </lineage>
</organism>
<gene>
    <name evidence="2" type="ordered locus">Dshi_0497</name>
</gene>
<protein>
    <recommendedName>
        <fullName evidence="1">BPL/LPL catalytic domain-containing protein</fullName>
    </recommendedName>
</protein>
<name>A8LNT7_DINSH</name>
<dbReference type="Proteomes" id="UP000006833">
    <property type="component" value="Chromosome"/>
</dbReference>
<evidence type="ECO:0000313" key="2">
    <source>
        <dbReference type="EMBL" id="ABV92245.1"/>
    </source>
</evidence>
<dbReference type="InterPro" id="IPR004143">
    <property type="entry name" value="BPL_LPL_catalytic"/>
</dbReference>
<dbReference type="eggNOG" id="COG0340">
    <property type="taxonomic scope" value="Bacteria"/>
</dbReference>
<evidence type="ECO:0000313" key="3">
    <source>
        <dbReference type="Proteomes" id="UP000006833"/>
    </source>
</evidence>
<sequence>MLQGQAAVLDDHSAPRTLVLPPPYTAHWLAKGDALAHACHLAPEHGAGTLVWHASSGGHMPGRFDFAVVLEPETPLTEARKAFVLGMVALGEALAAHCPPERAVEFGWPGELRLDGGRLGGMRLSVAPDTAEEAVPNWMVLGVELIADRDHLTAPGSKPESLSLKEEEFLDPPAVLESFAAYLMLNFDRLKHEGFDAVATRYVGRLTSEGTLTAEGDLQTADDLAALKDALAVAPWRDETGPKL</sequence>
<accession>A8LNT7</accession>
<dbReference type="Pfam" id="PF16917">
    <property type="entry name" value="BPL_LplA_LipB_2"/>
    <property type="match status" value="1"/>
</dbReference>
<dbReference type="InterPro" id="IPR045864">
    <property type="entry name" value="aa-tRNA-synth_II/BPL/LPL"/>
</dbReference>
<evidence type="ECO:0000259" key="1">
    <source>
        <dbReference type="Pfam" id="PF16917"/>
    </source>
</evidence>
<dbReference type="Gene3D" id="3.30.930.10">
    <property type="entry name" value="Bira Bifunctional Protein, Domain 2"/>
    <property type="match status" value="1"/>
</dbReference>
<dbReference type="HOGENOM" id="CLU_096777_0_0_5"/>
<dbReference type="STRING" id="398580.Dshi_0497"/>
<dbReference type="AlphaFoldDB" id="A8LNT7"/>
<dbReference type="EMBL" id="CP000830">
    <property type="protein sequence ID" value="ABV92245.1"/>
    <property type="molecule type" value="Genomic_DNA"/>
</dbReference>
<reference evidence="3" key="1">
    <citation type="journal article" date="2010" name="ISME J.">
        <title>The complete genome sequence of the algal symbiont Dinoroseobacter shibae: a hitchhiker's guide to life in the sea.</title>
        <authorList>
            <person name="Wagner-Dobler I."/>
            <person name="Ballhausen B."/>
            <person name="Berger M."/>
            <person name="Brinkhoff T."/>
            <person name="Buchholz I."/>
            <person name="Bunk B."/>
            <person name="Cypionka H."/>
            <person name="Daniel R."/>
            <person name="Drepper T."/>
            <person name="Gerdts G."/>
            <person name="Hahnke S."/>
            <person name="Han C."/>
            <person name="Jahn D."/>
            <person name="Kalhoefer D."/>
            <person name="Kiss H."/>
            <person name="Klenk H.P."/>
            <person name="Kyrpides N."/>
            <person name="Liebl W."/>
            <person name="Liesegang H."/>
            <person name="Meincke L."/>
            <person name="Pati A."/>
            <person name="Petersen J."/>
            <person name="Piekarski T."/>
            <person name="Pommerenke C."/>
            <person name="Pradella S."/>
            <person name="Pukall R."/>
            <person name="Rabus R."/>
            <person name="Stackebrandt E."/>
            <person name="Thole S."/>
            <person name="Thompson L."/>
            <person name="Tielen P."/>
            <person name="Tomasch J."/>
            <person name="von Jan M."/>
            <person name="Wanphrut N."/>
            <person name="Wichels A."/>
            <person name="Zech H."/>
            <person name="Simon M."/>
        </authorList>
    </citation>
    <scope>NUCLEOTIDE SEQUENCE [LARGE SCALE GENOMIC DNA]</scope>
    <source>
        <strain evidence="3">DSM 16493 / NCIMB 14021 / DFL 12</strain>
    </source>
</reference>
<keyword evidence="3" id="KW-1185">Reference proteome</keyword>
<feature type="domain" description="BPL/LPL catalytic" evidence="1">
    <location>
        <begin position="20"/>
        <end position="203"/>
    </location>
</feature>
<dbReference type="SUPFAM" id="SSF55681">
    <property type="entry name" value="Class II aaRS and biotin synthetases"/>
    <property type="match status" value="1"/>
</dbReference>